<evidence type="ECO:0000259" key="2">
    <source>
        <dbReference type="Pfam" id="PF03732"/>
    </source>
</evidence>
<comment type="caution">
    <text evidence="3">The sequence shown here is derived from an EMBL/GenBank/DDBJ whole genome shotgun (WGS) entry which is preliminary data.</text>
</comment>
<dbReference type="EMBL" id="WHWC01000001">
    <property type="protein sequence ID" value="KAG8391002.1"/>
    <property type="molecule type" value="Genomic_DNA"/>
</dbReference>
<gene>
    <name evidence="3" type="ORF">BUALT_Bualt01G0142700</name>
</gene>
<keyword evidence="4" id="KW-1185">Reference proteome</keyword>
<accession>A0AAV6YCY5</accession>
<feature type="region of interest" description="Disordered" evidence="1">
    <location>
        <begin position="183"/>
        <end position="218"/>
    </location>
</feature>
<organism evidence="3 4">
    <name type="scientific">Buddleja alternifolia</name>
    <dbReference type="NCBI Taxonomy" id="168488"/>
    <lineage>
        <taxon>Eukaryota</taxon>
        <taxon>Viridiplantae</taxon>
        <taxon>Streptophyta</taxon>
        <taxon>Embryophyta</taxon>
        <taxon>Tracheophyta</taxon>
        <taxon>Spermatophyta</taxon>
        <taxon>Magnoliopsida</taxon>
        <taxon>eudicotyledons</taxon>
        <taxon>Gunneridae</taxon>
        <taxon>Pentapetalae</taxon>
        <taxon>asterids</taxon>
        <taxon>lamiids</taxon>
        <taxon>Lamiales</taxon>
        <taxon>Scrophulariaceae</taxon>
        <taxon>Buddlejeae</taxon>
        <taxon>Buddleja</taxon>
    </lineage>
</organism>
<feature type="region of interest" description="Disordered" evidence="1">
    <location>
        <begin position="497"/>
        <end position="520"/>
    </location>
</feature>
<dbReference type="GO" id="GO:0004190">
    <property type="term" value="F:aspartic-type endopeptidase activity"/>
    <property type="evidence" value="ECO:0007669"/>
    <property type="project" value="InterPro"/>
</dbReference>
<dbReference type="AlphaFoldDB" id="A0AAV6YCY5"/>
<evidence type="ECO:0000313" key="3">
    <source>
        <dbReference type="EMBL" id="KAG8391002.1"/>
    </source>
</evidence>
<evidence type="ECO:0000256" key="1">
    <source>
        <dbReference type="SAM" id="MobiDB-lite"/>
    </source>
</evidence>
<dbReference type="Pfam" id="PF08284">
    <property type="entry name" value="RVP_2"/>
    <property type="match status" value="1"/>
</dbReference>
<proteinExistence type="predicted"/>
<dbReference type="SUPFAM" id="SSF50630">
    <property type="entry name" value="Acid proteases"/>
    <property type="match status" value="1"/>
</dbReference>
<name>A0AAV6YCY5_9LAMI</name>
<dbReference type="InterPro" id="IPR032567">
    <property type="entry name" value="RTL1-rel"/>
</dbReference>
<dbReference type="Gene3D" id="2.40.70.10">
    <property type="entry name" value="Acid Proteases"/>
    <property type="match status" value="1"/>
</dbReference>
<dbReference type="InterPro" id="IPR001969">
    <property type="entry name" value="Aspartic_peptidase_AS"/>
</dbReference>
<dbReference type="GO" id="GO:0006508">
    <property type="term" value="P:proteolysis"/>
    <property type="evidence" value="ECO:0007669"/>
    <property type="project" value="InterPro"/>
</dbReference>
<protein>
    <recommendedName>
        <fullName evidence="2">Retrotransposon gag domain-containing protein</fullName>
    </recommendedName>
</protein>
<dbReference type="InterPro" id="IPR005162">
    <property type="entry name" value="Retrotrans_gag_dom"/>
</dbReference>
<sequence>MFEKNDRMFEDIRTMIAAMASRTANGGNSPTIDTDETLSEAKVRLAALHLDDKVLQWHQVYMRARLTHELPGWEEYIKALHDRFGSVTFEDPMLELMNLRQVSSVKDYLDKFDELLNNVDLSEAYAVSCFLVGLKNEIAVQVRMFKPKSFQEAASLAKLQEQAFILAAKRNVGFLKHNSTFQKNTPLLPTPPQSYNSSFKNNLPPSTTPKPTGKRLTPQELEEKRAKGLCFLCDERYSREHIYAKKRQLYILDMNEDLDGIMVEHLPVDNDMFDTHDTPDEFPHNNFHISMNAMSGIHDFRTMRVTGSFKGKNIHILIDTGSTHNFIDVEAAKRLGCKLEATQCFPVSVADGNKFFSQAVCKQFSWRMQGVNFFTDLMVLPLGGCEMVLGIQWLITLGDISWNFHQLRMEFQYEGKKVALRGMQPQSVKIIDKNKMQKCLHKPAQISMLHMGILHEKSHDLSEDPFCYNLSATSSSEPLQELQAILDDYQDLFAEPTTLPPPREQDHAINLKEGTNPIST</sequence>
<evidence type="ECO:0000313" key="4">
    <source>
        <dbReference type="Proteomes" id="UP000826271"/>
    </source>
</evidence>
<dbReference type="InterPro" id="IPR021109">
    <property type="entry name" value="Peptidase_aspartic_dom_sf"/>
</dbReference>
<dbReference type="Proteomes" id="UP000826271">
    <property type="component" value="Unassembled WGS sequence"/>
</dbReference>
<dbReference type="PANTHER" id="PTHR15503:SF43">
    <property type="entry name" value="REVERSE TRANSCRIPTASE RNASE H-LIKE DOMAIN-CONTAINING PROTEIN"/>
    <property type="match status" value="1"/>
</dbReference>
<reference evidence="3" key="1">
    <citation type="submission" date="2019-10" db="EMBL/GenBank/DDBJ databases">
        <authorList>
            <person name="Zhang R."/>
            <person name="Pan Y."/>
            <person name="Wang J."/>
            <person name="Ma R."/>
            <person name="Yu S."/>
        </authorList>
    </citation>
    <scope>NUCLEOTIDE SEQUENCE</scope>
    <source>
        <strain evidence="3">LA-IB0</strain>
        <tissue evidence="3">Leaf</tissue>
    </source>
</reference>
<feature type="domain" description="Retrotransposon gag" evidence="2">
    <location>
        <begin position="44"/>
        <end position="135"/>
    </location>
</feature>
<dbReference type="PANTHER" id="PTHR15503">
    <property type="entry name" value="LDOC1 RELATED"/>
    <property type="match status" value="1"/>
</dbReference>
<feature type="compositionally biased region" description="Polar residues" evidence="1">
    <location>
        <begin position="183"/>
        <end position="205"/>
    </location>
</feature>
<dbReference type="CDD" id="cd00303">
    <property type="entry name" value="retropepsin_like"/>
    <property type="match status" value="1"/>
</dbReference>
<dbReference type="Pfam" id="PF03732">
    <property type="entry name" value="Retrotrans_gag"/>
    <property type="match status" value="1"/>
</dbReference>
<dbReference type="PROSITE" id="PS00141">
    <property type="entry name" value="ASP_PROTEASE"/>
    <property type="match status" value="1"/>
</dbReference>